<gene>
    <name evidence="1" type="ORF">S03H2_70439</name>
</gene>
<dbReference type="SUPFAM" id="SSF54211">
    <property type="entry name" value="Ribosomal protein S5 domain 2-like"/>
    <property type="match status" value="1"/>
</dbReference>
<accession>X1KJJ6</accession>
<feature type="non-terminal residue" evidence="1">
    <location>
        <position position="61"/>
    </location>
</feature>
<dbReference type="InterPro" id="IPR020568">
    <property type="entry name" value="Ribosomal_Su5_D2-typ_SF"/>
</dbReference>
<dbReference type="InterPro" id="IPR027408">
    <property type="entry name" value="PNPase/RNase_PH_dom_sf"/>
</dbReference>
<dbReference type="AlphaFoldDB" id="X1KJJ6"/>
<evidence type="ECO:0000313" key="1">
    <source>
        <dbReference type="EMBL" id="GAH93780.1"/>
    </source>
</evidence>
<dbReference type="Gene3D" id="3.30.230.70">
    <property type="entry name" value="GHMP Kinase, N-terminal domain"/>
    <property type="match status" value="1"/>
</dbReference>
<organism evidence="1">
    <name type="scientific">marine sediment metagenome</name>
    <dbReference type="NCBI Taxonomy" id="412755"/>
    <lineage>
        <taxon>unclassified sequences</taxon>
        <taxon>metagenomes</taxon>
        <taxon>ecological metagenomes</taxon>
    </lineage>
</organism>
<proteinExistence type="predicted"/>
<protein>
    <submittedName>
        <fullName evidence="1">Uncharacterized protein</fullName>
    </submittedName>
</protein>
<comment type="caution">
    <text evidence="1">The sequence shown here is derived from an EMBL/GenBank/DDBJ whole genome shotgun (WGS) entry which is preliminary data.</text>
</comment>
<sequence>MPGSGYASKVFSREGLLITSNSFECEVGGRRLTIDTGKLAGQASGAVTIRYGDTVVLVTVC</sequence>
<name>X1KJJ6_9ZZZZ</name>
<reference evidence="1" key="1">
    <citation type="journal article" date="2014" name="Front. Microbiol.">
        <title>High frequency of phylogenetically diverse reductive dehalogenase-homologous genes in deep subseafloor sedimentary metagenomes.</title>
        <authorList>
            <person name="Kawai M."/>
            <person name="Futagami T."/>
            <person name="Toyoda A."/>
            <person name="Takaki Y."/>
            <person name="Nishi S."/>
            <person name="Hori S."/>
            <person name="Arai W."/>
            <person name="Tsubouchi T."/>
            <person name="Morono Y."/>
            <person name="Uchiyama I."/>
            <person name="Ito T."/>
            <person name="Fujiyama A."/>
            <person name="Inagaki F."/>
            <person name="Takami H."/>
        </authorList>
    </citation>
    <scope>NUCLEOTIDE SEQUENCE</scope>
    <source>
        <strain evidence="1">Expedition CK06-06</strain>
    </source>
</reference>
<dbReference type="EMBL" id="BARU01046815">
    <property type="protein sequence ID" value="GAH93780.1"/>
    <property type="molecule type" value="Genomic_DNA"/>
</dbReference>